<proteinExistence type="predicted"/>
<gene>
    <name evidence="4" type="ORF">ACFQDL_16515</name>
</gene>
<evidence type="ECO:0000313" key="4">
    <source>
        <dbReference type="EMBL" id="MFC6671491.1"/>
    </source>
</evidence>
<dbReference type="PANTHER" id="PTHR43818:SF11">
    <property type="entry name" value="BCDNA.GH03377"/>
    <property type="match status" value="1"/>
</dbReference>
<dbReference type="InterPro" id="IPR036291">
    <property type="entry name" value="NAD(P)-bd_dom_sf"/>
</dbReference>
<name>A0ABW2A228_9GAMM</name>
<evidence type="ECO:0000259" key="3">
    <source>
        <dbReference type="Pfam" id="PF22725"/>
    </source>
</evidence>
<dbReference type="Pfam" id="PF01408">
    <property type="entry name" value="GFO_IDH_MocA"/>
    <property type="match status" value="1"/>
</dbReference>
<sequence length="360" mass="39393">MIRLGIVGAGAMGGHQARKFSEIPGCQLVAVCDLDAERAQTFAAEHRIEEVYTDVDQMLAQCDLDAVTVVTPDKFHKDAALRVIAAGKHILCEKPLATHAADAAEMAAAAQQAGVINMINLSYRDSSALQQARDLIAAGRIGRIMHVEASYLQSWLSSKVWGDWHTDPSWLWRLSSEHGSKGVLGDVGIHILDFASFPVGEISAVNCRLKCFDKAEGNRIGDYPLDVNDSALIRVEFANGALGTVHTTRWATGHRNSLRLRIFGDRGAVTIEINMDQGWEKLSLCEGDDVDRAEWVTLETGATPSIYQRFIRSIEQGCNDQPDFARGLELQQVLDTCFESDRQDRTLGLQTDAPAMAATA</sequence>
<dbReference type="RefSeq" id="WP_379909996.1">
    <property type="nucleotide sequence ID" value="NZ_JBHSWE010000001.1"/>
</dbReference>
<dbReference type="Gene3D" id="3.30.360.10">
    <property type="entry name" value="Dihydrodipicolinate Reductase, domain 2"/>
    <property type="match status" value="1"/>
</dbReference>
<reference evidence="5" key="1">
    <citation type="journal article" date="2019" name="Int. J. Syst. Evol. Microbiol.">
        <title>The Global Catalogue of Microorganisms (GCM) 10K type strain sequencing project: providing services to taxonomists for standard genome sequencing and annotation.</title>
        <authorList>
            <consortium name="The Broad Institute Genomics Platform"/>
            <consortium name="The Broad Institute Genome Sequencing Center for Infectious Disease"/>
            <person name="Wu L."/>
            <person name="Ma J."/>
        </authorList>
    </citation>
    <scope>NUCLEOTIDE SEQUENCE [LARGE SCALE GENOMIC DNA]</scope>
    <source>
        <strain evidence="5">NBRC 111756</strain>
    </source>
</reference>
<keyword evidence="5" id="KW-1185">Reference proteome</keyword>
<dbReference type="InterPro" id="IPR050463">
    <property type="entry name" value="Gfo/Idh/MocA_oxidrdct_glycsds"/>
</dbReference>
<accession>A0ABW2A228</accession>
<evidence type="ECO:0000259" key="2">
    <source>
        <dbReference type="Pfam" id="PF01408"/>
    </source>
</evidence>
<dbReference type="Proteomes" id="UP001596422">
    <property type="component" value="Unassembled WGS sequence"/>
</dbReference>
<dbReference type="PANTHER" id="PTHR43818">
    <property type="entry name" value="BCDNA.GH03377"/>
    <property type="match status" value="1"/>
</dbReference>
<dbReference type="Gene3D" id="3.40.50.720">
    <property type="entry name" value="NAD(P)-binding Rossmann-like Domain"/>
    <property type="match status" value="1"/>
</dbReference>
<dbReference type="SUPFAM" id="SSF55347">
    <property type="entry name" value="Glyceraldehyde-3-phosphate dehydrogenase-like, C-terminal domain"/>
    <property type="match status" value="1"/>
</dbReference>
<feature type="domain" description="Gfo/Idh/MocA-like oxidoreductase N-terminal" evidence="2">
    <location>
        <begin position="2"/>
        <end position="119"/>
    </location>
</feature>
<evidence type="ECO:0000256" key="1">
    <source>
        <dbReference type="ARBA" id="ARBA00023002"/>
    </source>
</evidence>
<dbReference type="EMBL" id="JBHSWE010000001">
    <property type="protein sequence ID" value="MFC6671491.1"/>
    <property type="molecule type" value="Genomic_DNA"/>
</dbReference>
<feature type="domain" description="GFO/IDH/MocA-like oxidoreductase" evidence="3">
    <location>
        <begin position="130"/>
        <end position="269"/>
    </location>
</feature>
<evidence type="ECO:0000313" key="5">
    <source>
        <dbReference type="Proteomes" id="UP001596422"/>
    </source>
</evidence>
<comment type="caution">
    <text evidence="4">The sequence shown here is derived from an EMBL/GenBank/DDBJ whole genome shotgun (WGS) entry which is preliminary data.</text>
</comment>
<keyword evidence="1" id="KW-0560">Oxidoreductase</keyword>
<dbReference type="InterPro" id="IPR055170">
    <property type="entry name" value="GFO_IDH_MocA-like_dom"/>
</dbReference>
<dbReference type="InterPro" id="IPR000683">
    <property type="entry name" value="Gfo/Idh/MocA-like_OxRdtase_N"/>
</dbReference>
<dbReference type="SUPFAM" id="SSF51735">
    <property type="entry name" value="NAD(P)-binding Rossmann-fold domains"/>
    <property type="match status" value="1"/>
</dbReference>
<organism evidence="4 5">
    <name type="scientific">Marinobacterium aestuariivivens</name>
    <dbReference type="NCBI Taxonomy" id="1698799"/>
    <lineage>
        <taxon>Bacteria</taxon>
        <taxon>Pseudomonadati</taxon>
        <taxon>Pseudomonadota</taxon>
        <taxon>Gammaproteobacteria</taxon>
        <taxon>Oceanospirillales</taxon>
        <taxon>Oceanospirillaceae</taxon>
        <taxon>Marinobacterium</taxon>
    </lineage>
</organism>
<protein>
    <submittedName>
        <fullName evidence="4">Gfo/Idh/MocA family protein</fullName>
    </submittedName>
</protein>
<dbReference type="Pfam" id="PF22725">
    <property type="entry name" value="GFO_IDH_MocA_C3"/>
    <property type="match status" value="1"/>
</dbReference>